<dbReference type="Proteomes" id="UP000314616">
    <property type="component" value="Chromosome"/>
</dbReference>
<organism evidence="3 4">
    <name type="scientific">Georgenia yuyongxinii</name>
    <dbReference type="NCBI Taxonomy" id="2589797"/>
    <lineage>
        <taxon>Bacteria</taxon>
        <taxon>Bacillati</taxon>
        <taxon>Actinomycetota</taxon>
        <taxon>Actinomycetes</taxon>
        <taxon>Micrococcales</taxon>
        <taxon>Bogoriellaceae</taxon>
        <taxon>Georgenia</taxon>
    </lineage>
</organism>
<evidence type="ECO:0000256" key="2">
    <source>
        <dbReference type="SAM" id="SignalP"/>
    </source>
</evidence>
<feature type="chain" id="PRO_5022858732" evidence="2">
    <location>
        <begin position="30"/>
        <end position="237"/>
    </location>
</feature>
<reference evidence="3 4" key="1">
    <citation type="submission" date="2019-05" db="EMBL/GenBank/DDBJ databases">
        <title>Georgenia *** sp. nov., and Georgenia *** sp. nov., isolated from the intestinal contents of plateau pika (Ochotona curzoniae) in the Qinghai-Tibet plateau of China.</title>
        <authorList>
            <person name="Tian Z."/>
        </authorList>
    </citation>
    <scope>NUCLEOTIDE SEQUENCE [LARGE SCALE GENOMIC DNA]</scope>
    <source>
        <strain evidence="3 4">Z443</strain>
    </source>
</reference>
<feature type="region of interest" description="Disordered" evidence="1">
    <location>
        <begin position="174"/>
        <end position="237"/>
    </location>
</feature>
<dbReference type="RefSeq" id="WP_139929176.1">
    <property type="nucleotide sequence ID" value="NZ_CP040915.1"/>
</dbReference>
<gene>
    <name evidence="3" type="ORF">FE374_11440</name>
</gene>
<feature type="compositionally biased region" description="Low complexity" evidence="1">
    <location>
        <begin position="194"/>
        <end position="231"/>
    </location>
</feature>
<dbReference type="EMBL" id="CP040915">
    <property type="protein sequence ID" value="QDC25133.1"/>
    <property type="molecule type" value="Genomic_DNA"/>
</dbReference>
<name>A0A5B8C3G0_9MICO</name>
<feature type="signal peptide" evidence="2">
    <location>
        <begin position="1"/>
        <end position="29"/>
    </location>
</feature>
<evidence type="ECO:0000313" key="3">
    <source>
        <dbReference type="EMBL" id="QDC25133.1"/>
    </source>
</evidence>
<keyword evidence="2" id="KW-0732">Signal</keyword>
<evidence type="ECO:0000313" key="4">
    <source>
        <dbReference type="Proteomes" id="UP000314616"/>
    </source>
</evidence>
<dbReference type="KEGG" id="gyu:FE374_11440"/>
<proteinExistence type="predicted"/>
<evidence type="ECO:0000256" key="1">
    <source>
        <dbReference type="SAM" id="MobiDB-lite"/>
    </source>
</evidence>
<protein>
    <submittedName>
        <fullName evidence="3">Uncharacterized protein</fullName>
    </submittedName>
</protein>
<sequence length="237" mass="24030">MKRTTLTAAAGVAAVSLGLAGISLLPASAAESADTTTSDEDTAFLVDRLARLKQALADLVDDGTLSQDEADKVAETLNESDTWGQHGGGHHDVGGVSFDAAAEALDLSADELRTALADGSTLAEVAKAQGVDTADLVDALVQAATAHIAEEVAEDDLTQDQADQMTAELEDRITQQVEEGSFRGGPGGGHRPRGFAGPDDAATGGSTDQGTTDPGTTDGSTSGTTSEGTDSVRFSRV</sequence>
<dbReference type="OrthoDB" id="5194848at2"/>
<dbReference type="AlphaFoldDB" id="A0A5B8C3G0"/>
<accession>A0A5B8C3G0</accession>